<proteinExistence type="predicted"/>
<evidence type="ECO:0000313" key="2">
    <source>
        <dbReference type="Proteomes" id="UP001202134"/>
    </source>
</evidence>
<organism evidence="1 2">
    <name type="scientific">Shewanella electrodiphila</name>
    <dbReference type="NCBI Taxonomy" id="934143"/>
    <lineage>
        <taxon>Bacteria</taxon>
        <taxon>Pseudomonadati</taxon>
        <taxon>Pseudomonadota</taxon>
        <taxon>Gammaproteobacteria</taxon>
        <taxon>Alteromonadales</taxon>
        <taxon>Shewanellaceae</taxon>
        <taxon>Shewanella</taxon>
    </lineage>
</organism>
<protein>
    <submittedName>
        <fullName evidence="1">Uncharacterized protein</fullName>
    </submittedName>
</protein>
<dbReference type="RefSeq" id="WP_248954359.1">
    <property type="nucleotide sequence ID" value="NZ_JAKIKU010000001.1"/>
</dbReference>
<reference evidence="1 2" key="1">
    <citation type="submission" date="2022-01" db="EMBL/GenBank/DDBJ databases">
        <title>Whole genome-based taxonomy of the Shewanellaceae.</title>
        <authorList>
            <person name="Martin-Rodriguez A.J."/>
        </authorList>
    </citation>
    <scope>NUCLEOTIDE SEQUENCE [LARGE SCALE GENOMIC DNA]</scope>
    <source>
        <strain evidence="1 2">DSM 24955</strain>
    </source>
</reference>
<gene>
    <name evidence="1" type="ORF">L2737_00010</name>
</gene>
<evidence type="ECO:0000313" key="1">
    <source>
        <dbReference type="EMBL" id="MCL1043721.1"/>
    </source>
</evidence>
<comment type="caution">
    <text evidence="1">The sequence shown here is derived from an EMBL/GenBank/DDBJ whole genome shotgun (WGS) entry which is preliminary data.</text>
</comment>
<accession>A0ABT0KJH7</accession>
<sequence>MKLVAIFYILIFLSIPNAFSTELYSKEEAKAKIEPILAKLKIGVDKKDVSIFEEIISFPLNISSSETYVSSDGYVKIKARTINNIKELQEQFDTIFVPSLVSLINCITPDNMIYNSRKGFSAAYGSIWFFDIIEDETGIRRFALWSLSTNKDATNKWLGQECKNT</sequence>
<keyword evidence="2" id="KW-1185">Reference proteome</keyword>
<dbReference type="Proteomes" id="UP001202134">
    <property type="component" value="Unassembled WGS sequence"/>
</dbReference>
<name>A0ABT0KJH7_9GAMM</name>
<dbReference type="EMBL" id="JAKIKU010000001">
    <property type="protein sequence ID" value="MCL1043721.1"/>
    <property type="molecule type" value="Genomic_DNA"/>
</dbReference>